<keyword evidence="3" id="KW-1185">Reference proteome</keyword>
<dbReference type="OrthoDB" id="3865442at2"/>
<proteinExistence type="predicted"/>
<accession>A0A964UU05</accession>
<dbReference type="RefSeq" id="WP_161703006.1">
    <property type="nucleotide sequence ID" value="NZ_JAAAHS010000310.1"/>
</dbReference>
<evidence type="ECO:0000313" key="3">
    <source>
        <dbReference type="Proteomes" id="UP000598297"/>
    </source>
</evidence>
<name>A0A964UU05_9ACTN</name>
<feature type="compositionally biased region" description="Polar residues" evidence="1">
    <location>
        <begin position="289"/>
        <end position="299"/>
    </location>
</feature>
<evidence type="ECO:0000256" key="1">
    <source>
        <dbReference type="SAM" id="MobiDB-lite"/>
    </source>
</evidence>
<feature type="region of interest" description="Disordered" evidence="1">
    <location>
        <begin position="275"/>
        <end position="302"/>
    </location>
</feature>
<sequence length="339" mass="38241">MSTRPLADEVDAVERKLRAWIFDLPDQLREMREETQDEYCPCDMSFDFTPESLSGLEEWLLAEYETGGRVKLDFRPARWAAYYLGEVLLSVAGGSWGWSRRPAKAAPGRQPVICPDPALDQSPIPLLKLLERATARRTGRVFTDEVDRLRAEVAERRRQDPSWSPAVRPHPVQQRQLDEVAAGQAELDVWLAARAEAFDGWARETGRPESWDFTLDSLDALEGLVRSRYAGPEEVSAARTGPFVQGAVWYIGEVMCRNARAAEWRYEARAEAPDDTTLPLFGPGDRSSVLDSPNVSQPSLREGGRLYPLGALNTLFWEHDELDEPMDAHLRDVLDGFAR</sequence>
<evidence type="ECO:0000313" key="2">
    <source>
        <dbReference type="EMBL" id="NBE55346.1"/>
    </source>
</evidence>
<protein>
    <submittedName>
        <fullName evidence="2">Uncharacterized protein</fullName>
    </submittedName>
</protein>
<organism evidence="2 3">
    <name type="scientific">Streptomyces boluensis</name>
    <dbReference type="NCBI Taxonomy" id="1775135"/>
    <lineage>
        <taxon>Bacteria</taxon>
        <taxon>Bacillati</taxon>
        <taxon>Actinomycetota</taxon>
        <taxon>Actinomycetes</taxon>
        <taxon>Kitasatosporales</taxon>
        <taxon>Streptomycetaceae</taxon>
        <taxon>Streptomyces</taxon>
    </lineage>
</organism>
<dbReference type="AlphaFoldDB" id="A0A964UU05"/>
<reference evidence="2" key="1">
    <citation type="submission" date="2020-01" db="EMBL/GenBank/DDBJ databases">
        <title>Whole-genome analyses of novel actinobacteria.</title>
        <authorList>
            <person name="Sahin N."/>
        </authorList>
    </citation>
    <scope>NUCLEOTIDE SEQUENCE</scope>
    <source>
        <strain evidence="2">YC537</strain>
    </source>
</reference>
<dbReference type="EMBL" id="JAAAHS010000310">
    <property type="protein sequence ID" value="NBE55346.1"/>
    <property type="molecule type" value="Genomic_DNA"/>
</dbReference>
<dbReference type="Proteomes" id="UP000598297">
    <property type="component" value="Unassembled WGS sequence"/>
</dbReference>
<gene>
    <name evidence="2" type="ORF">GUY60_28755</name>
</gene>
<comment type="caution">
    <text evidence="2">The sequence shown here is derived from an EMBL/GenBank/DDBJ whole genome shotgun (WGS) entry which is preliminary data.</text>
</comment>